<dbReference type="InterPro" id="IPR006059">
    <property type="entry name" value="SBP"/>
</dbReference>
<dbReference type="Gene3D" id="3.40.190.10">
    <property type="entry name" value="Periplasmic binding protein-like II"/>
    <property type="match status" value="1"/>
</dbReference>
<dbReference type="InterPro" id="IPR050490">
    <property type="entry name" value="Bact_solute-bd_prot1"/>
</dbReference>
<dbReference type="SUPFAM" id="SSF53850">
    <property type="entry name" value="Periplasmic binding protein-like II"/>
    <property type="match status" value="1"/>
</dbReference>
<feature type="chain" id="PRO_5039324050" evidence="1">
    <location>
        <begin position="27"/>
        <end position="432"/>
    </location>
</feature>
<comment type="caution">
    <text evidence="2">The sequence shown here is derived from an EMBL/GenBank/DDBJ whole genome shotgun (WGS) entry which is preliminary data.</text>
</comment>
<keyword evidence="1" id="KW-0732">Signal</keyword>
<evidence type="ECO:0000256" key="1">
    <source>
        <dbReference type="SAM" id="SignalP"/>
    </source>
</evidence>
<feature type="signal peptide" evidence="1">
    <location>
        <begin position="1"/>
        <end position="26"/>
    </location>
</feature>
<accession>A0A9D2LV65</accession>
<protein>
    <submittedName>
        <fullName evidence="2">Extracellular solute-binding protein</fullName>
    </submittedName>
</protein>
<reference evidence="2" key="1">
    <citation type="journal article" date="2021" name="PeerJ">
        <title>Extensive microbial diversity within the chicken gut microbiome revealed by metagenomics and culture.</title>
        <authorList>
            <person name="Gilroy R."/>
            <person name="Ravi A."/>
            <person name="Getino M."/>
            <person name="Pursley I."/>
            <person name="Horton D.L."/>
            <person name="Alikhan N.F."/>
            <person name="Baker D."/>
            <person name="Gharbi K."/>
            <person name="Hall N."/>
            <person name="Watson M."/>
            <person name="Adriaenssens E.M."/>
            <person name="Foster-Nyarko E."/>
            <person name="Jarju S."/>
            <person name="Secka A."/>
            <person name="Antonio M."/>
            <person name="Oren A."/>
            <person name="Chaudhuri R.R."/>
            <person name="La Ragione R."/>
            <person name="Hildebrand F."/>
            <person name="Pallen M.J."/>
        </authorList>
    </citation>
    <scope>NUCLEOTIDE SEQUENCE</scope>
    <source>
        <strain evidence="2">ChiSjej1B19-5720</strain>
    </source>
</reference>
<dbReference type="PANTHER" id="PTHR43649">
    <property type="entry name" value="ARABINOSE-BINDING PROTEIN-RELATED"/>
    <property type="match status" value="1"/>
</dbReference>
<proteinExistence type="predicted"/>
<reference evidence="2" key="2">
    <citation type="submission" date="2021-04" db="EMBL/GenBank/DDBJ databases">
        <authorList>
            <person name="Gilroy R."/>
        </authorList>
    </citation>
    <scope>NUCLEOTIDE SEQUENCE</scope>
    <source>
        <strain evidence="2">ChiSjej1B19-5720</strain>
    </source>
</reference>
<dbReference type="PANTHER" id="PTHR43649:SF12">
    <property type="entry name" value="DIACETYLCHITOBIOSE BINDING PROTEIN DASA"/>
    <property type="match status" value="1"/>
</dbReference>
<dbReference type="AlphaFoldDB" id="A0A9D2LV65"/>
<organism evidence="2 3">
    <name type="scientific">Candidatus Blautia faecavium</name>
    <dbReference type="NCBI Taxonomy" id="2838487"/>
    <lineage>
        <taxon>Bacteria</taxon>
        <taxon>Bacillati</taxon>
        <taxon>Bacillota</taxon>
        <taxon>Clostridia</taxon>
        <taxon>Lachnospirales</taxon>
        <taxon>Lachnospiraceae</taxon>
        <taxon>Blautia</taxon>
    </lineage>
</organism>
<sequence length="432" mass="47509">MKKRLLAGLAATGLIVSMIPVNLVAAQEQTTLEIWDMFTDGSLAAAQEAIIAKFEEENPNIKIERVPKDQATLEETLKAAFMAGDAPDIVYLEAGIGSAGTYVQAGYYEDLTEVYEEYGWKDTLMSACWEIPSADNFIWGVGNEMETMGLYVNQDIFDELGLDQPQTVEELTEDMQIIKDAGYQVLANTLDSQWYNNMNFLTTIFYAFMPQEDIDDVMNNDGSWDKESVRAAVECVIDWLDKGYFPSHPEVDGDQENMFFSGDAAIWITGNWSVGAVNEHPDIHTSIYPFPGSETCSDGGSQANFTGGAYLVYSGSEVKETAYQFIDFSVNNPDTATIWAETGGTMPPYTEEYEADLSPAGEAIVEYLGDDSLQNTAGLNMWLGTNAFEFFSKAGQNLAIGALDVDSFISEADAAREMDIQSGLTKGSFKVN</sequence>
<name>A0A9D2LV65_9FIRM</name>
<evidence type="ECO:0000313" key="2">
    <source>
        <dbReference type="EMBL" id="HJB29809.1"/>
    </source>
</evidence>
<dbReference type="Pfam" id="PF13416">
    <property type="entry name" value="SBP_bac_8"/>
    <property type="match status" value="1"/>
</dbReference>
<dbReference type="Proteomes" id="UP000823842">
    <property type="component" value="Unassembled WGS sequence"/>
</dbReference>
<dbReference type="EMBL" id="DWYZ01000257">
    <property type="protein sequence ID" value="HJB29809.1"/>
    <property type="molecule type" value="Genomic_DNA"/>
</dbReference>
<evidence type="ECO:0000313" key="3">
    <source>
        <dbReference type="Proteomes" id="UP000823842"/>
    </source>
</evidence>
<gene>
    <name evidence="2" type="ORF">IAA06_13630</name>
</gene>